<dbReference type="InterPro" id="IPR050553">
    <property type="entry name" value="Thioredoxin_ResA/DsbE_sf"/>
</dbReference>
<evidence type="ECO:0000313" key="2">
    <source>
        <dbReference type="EMBL" id="VAW91924.1"/>
    </source>
</evidence>
<dbReference type="SUPFAM" id="SSF53474">
    <property type="entry name" value="alpha/beta-Hydrolases"/>
    <property type="match status" value="1"/>
</dbReference>
<dbReference type="PROSITE" id="PS51352">
    <property type="entry name" value="THIOREDOXIN_2"/>
    <property type="match status" value="1"/>
</dbReference>
<dbReference type="InterPro" id="IPR029058">
    <property type="entry name" value="AB_hydrolase_fold"/>
</dbReference>
<dbReference type="InterPro" id="IPR017937">
    <property type="entry name" value="Thioredoxin_CS"/>
</dbReference>
<dbReference type="InterPro" id="IPR013766">
    <property type="entry name" value="Thioredoxin_domain"/>
</dbReference>
<dbReference type="InterPro" id="IPR036249">
    <property type="entry name" value="Thioredoxin-like_sf"/>
</dbReference>
<dbReference type="Gene3D" id="3.40.30.10">
    <property type="entry name" value="Glutaredoxin"/>
    <property type="match status" value="1"/>
</dbReference>
<dbReference type="GO" id="GO:0016209">
    <property type="term" value="F:antioxidant activity"/>
    <property type="evidence" value="ECO:0007669"/>
    <property type="project" value="InterPro"/>
</dbReference>
<organism evidence="2">
    <name type="scientific">hydrothermal vent metagenome</name>
    <dbReference type="NCBI Taxonomy" id="652676"/>
    <lineage>
        <taxon>unclassified sequences</taxon>
        <taxon>metagenomes</taxon>
        <taxon>ecological metagenomes</taxon>
    </lineage>
</organism>
<name>A0A3B1ADK0_9ZZZZ</name>
<dbReference type="PANTHER" id="PTHR42852:SF17">
    <property type="entry name" value="THIOREDOXIN-LIKE PROTEIN HI_1115"/>
    <property type="match status" value="1"/>
</dbReference>
<dbReference type="PROSITE" id="PS00194">
    <property type="entry name" value="THIOREDOXIN_1"/>
    <property type="match status" value="1"/>
</dbReference>
<dbReference type="EMBL" id="UOFR01000013">
    <property type="protein sequence ID" value="VAW91924.1"/>
    <property type="molecule type" value="Genomic_DNA"/>
</dbReference>
<dbReference type="Pfam" id="PF00578">
    <property type="entry name" value="AhpC-TSA"/>
    <property type="match status" value="1"/>
</dbReference>
<dbReference type="InterPro" id="IPR000866">
    <property type="entry name" value="AhpC/TSA"/>
</dbReference>
<sequence>MTRRLKYVPISLLLFAAFLPQSLARQSISIKVNADVDISVDIFTPTNKPDGKLFIWQPHEKGLQNPDFQLAQQLADMGIEVWLLDLLQAYFLSNTASNMSTLNGDGFNKLIAAAHKTGKTIIVGGSGRGIVPVLRGLRDWQLANKDHSRFAGAVLLSPKFYTQTPEPGTPVVLLPIVKATNSRLFILQPDKSPYFWQLKRSVDALQKTGSDVFVKTLRGVRDRFYFRADAFAKEQQASNSLARDLSNAIKLLSIQQDNFRQAVVSLSKATNVPAKKKERGLEIYRGDPTPRPLNLPKLNGDFIDLKSLTGKVVIVNFWATWCPPCVHEMPSMQRLNNHFKNKPFTLLGVNMAETNAEVAKFLKTKVDISFPIVMDYDGRALKDWGVFAFPTSYVIDKRGKIRYALFGSVEWDNADIVSKIERLINE</sequence>
<feature type="domain" description="Thioredoxin" evidence="1">
    <location>
        <begin position="283"/>
        <end position="425"/>
    </location>
</feature>
<gene>
    <name evidence="2" type="ORF">MNBD_GAMMA21-2834</name>
</gene>
<proteinExistence type="predicted"/>
<dbReference type="PANTHER" id="PTHR42852">
    <property type="entry name" value="THIOL:DISULFIDE INTERCHANGE PROTEIN DSBE"/>
    <property type="match status" value="1"/>
</dbReference>
<evidence type="ECO:0000259" key="1">
    <source>
        <dbReference type="PROSITE" id="PS51352"/>
    </source>
</evidence>
<dbReference type="SUPFAM" id="SSF52833">
    <property type="entry name" value="Thioredoxin-like"/>
    <property type="match status" value="1"/>
</dbReference>
<reference evidence="2" key="1">
    <citation type="submission" date="2018-06" db="EMBL/GenBank/DDBJ databases">
        <authorList>
            <person name="Zhirakovskaya E."/>
        </authorList>
    </citation>
    <scope>NUCLEOTIDE SEQUENCE</scope>
</reference>
<accession>A0A3B1ADK0</accession>
<dbReference type="AlphaFoldDB" id="A0A3B1ADK0"/>
<dbReference type="CDD" id="cd02966">
    <property type="entry name" value="TlpA_like_family"/>
    <property type="match status" value="1"/>
</dbReference>
<protein>
    <submittedName>
        <fullName evidence="2">Thioredoxin family protein</fullName>
    </submittedName>
</protein>
<dbReference type="GO" id="GO:0016491">
    <property type="term" value="F:oxidoreductase activity"/>
    <property type="evidence" value="ECO:0007669"/>
    <property type="project" value="InterPro"/>
</dbReference>